<evidence type="ECO:0000256" key="2">
    <source>
        <dbReference type="RuleBase" id="RU000393"/>
    </source>
</evidence>
<comment type="similarity">
    <text evidence="1 2">Belongs to the Cu-Zn superoxide dismutase family.</text>
</comment>
<keyword evidence="2" id="KW-0862">Zinc</keyword>
<evidence type="ECO:0000259" key="4">
    <source>
        <dbReference type="Pfam" id="PF00080"/>
    </source>
</evidence>
<keyword evidence="3" id="KW-0732">Signal</keyword>
<evidence type="ECO:0000256" key="3">
    <source>
        <dbReference type="SAM" id="SignalP"/>
    </source>
</evidence>
<evidence type="ECO:0000313" key="6">
    <source>
        <dbReference type="Proteomes" id="UP000244755"/>
    </source>
</evidence>
<dbReference type="Gene3D" id="2.60.40.200">
    <property type="entry name" value="Superoxide dismutase, copper/zinc binding domain"/>
    <property type="match status" value="1"/>
</dbReference>
<comment type="cofactor">
    <cofactor evidence="2">
        <name>Cu cation</name>
        <dbReference type="ChEBI" id="CHEBI:23378"/>
    </cofactor>
    <text evidence="2">Binds 1 copper ion per subunit.</text>
</comment>
<dbReference type="PROSITE" id="PS00087">
    <property type="entry name" value="SOD_CU_ZN_1"/>
    <property type="match status" value="1"/>
</dbReference>
<feature type="chain" id="PRO_5015355239" description="Superoxide dismutase [Cu-Zn]" evidence="3">
    <location>
        <begin position="21"/>
        <end position="178"/>
    </location>
</feature>
<evidence type="ECO:0000256" key="1">
    <source>
        <dbReference type="ARBA" id="ARBA00010457"/>
    </source>
</evidence>
<dbReference type="KEGG" id="mee:DA075_26865"/>
<keyword evidence="6" id="KW-1185">Reference proteome</keyword>
<feature type="domain" description="Superoxide dismutase copper/zinc binding" evidence="4">
    <location>
        <begin position="46"/>
        <end position="177"/>
    </location>
</feature>
<keyword evidence="2" id="KW-0479">Metal-binding</keyword>
<keyword evidence="2" id="KW-0186">Copper</keyword>
<dbReference type="RefSeq" id="WP_099955827.1">
    <property type="nucleotide sequence ID" value="NZ_CP028843.1"/>
</dbReference>
<dbReference type="PANTHER" id="PTHR10003">
    <property type="entry name" value="SUPEROXIDE DISMUTASE CU-ZN -RELATED"/>
    <property type="match status" value="1"/>
</dbReference>
<dbReference type="PROSITE" id="PS00332">
    <property type="entry name" value="SOD_CU_ZN_2"/>
    <property type="match status" value="1"/>
</dbReference>
<keyword evidence="2" id="KW-0560">Oxidoreductase</keyword>
<gene>
    <name evidence="5" type="ORF">DA075_26865</name>
</gene>
<comment type="cofactor">
    <cofactor evidence="2">
        <name>Zn(2+)</name>
        <dbReference type="ChEBI" id="CHEBI:29105"/>
    </cofactor>
    <text evidence="2">Binds 1 zinc ion per subunit.</text>
</comment>
<dbReference type="InterPro" id="IPR001424">
    <property type="entry name" value="SOD_Cu_Zn_dom"/>
</dbReference>
<protein>
    <recommendedName>
        <fullName evidence="2">Superoxide dismutase [Cu-Zn]</fullName>
        <ecNumber evidence="2">1.15.1.1</ecNumber>
    </recommendedName>
</protein>
<dbReference type="AlphaFoldDB" id="A0A2R4WRB5"/>
<organism evidence="5 6">
    <name type="scientific">Methylobacterium currus</name>
    <dbReference type="NCBI Taxonomy" id="2051553"/>
    <lineage>
        <taxon>Bacteria</taxon>
        <taxon>Pseudomonadati</taxon>
        <taxon>Pseudomonadota</taxon>
        <taxon>Alphaproteobacteria</taxon>
        <taxon>Hyphomicrobiales</taxon>
        <taxon>Methylobacteriaceae</taxon>
        <taxon>Methylobacterium</taxon>
    </lineage>
</organism>
<proteinExistence type="inferred from homology"/>
<reference evidence="5 6" key="1">
    <citation type="submission" date="2018-04" db="EMBL/GenBank/DDBJ databases">
        <title>Methylobacterium sp. PR1016A genome.</title>
        <authorList>
            <person name="Park W."/>
        </authorList>
    </citation>
    <scope>NUCLEOTIDE SEQUENCE [LARGE SCALE GENOMIC DNA]</scope>
    <source>
        <strain evidence="5 6">PR1016A</strain>
    </source>
</reference>
<dbReference type="Proteomes" id="UP000244755">
    <property type="component" value="Chromosome 1"/>
</dbReference>
<comment type="catalytic activity">
    <reaction evidence="2">
        <text>2 superoxide + 2 H(+) = H2O2 + O2</text>
        <dbReference type="Rhea" id="RHEA:20696"/>
        <dbReference type="ChEBI" id="CHEBI:15378"/>
        <dbReference type="ChEBI" id="CHEBI:15379"/>
        <dbReference type="ChEBI" id="CHEBI:16240"/>
        <dbReference type="ChEBI" id="CHEBI:18421"/>
        <dbReference type="EC" id="1.15.1.1"/>
    </reaction>
</comment>
<sequence>MRLVTLASVLALGLAAPALAQDKPADQATPTTYDAPIVNNKGETIGKIALRDGANTLVMRLTIQAGGLPPGWHGIHFHAVGSCADTDKFQESKAHVNHDNAKHGLLNPEGPDEGDLPNVYANADGSVNAEVSSDTPLTGEGGLKDNDGSALIIHANEDDHATQPIGNAGARIACAVIK</sequence>
<dbReference type="InterPro" id="IPR036423">
    <property type="entry name" value="SOD-like_Cu/Zn_dom_sf"/>
</dbReference>
<dbReference type="Pfam" id="PF00080">
    <property type="entry name" value="Sod_Cu"/>
    <property type="match status" value="1"/>
</dbReference>
<dbReference type="InterPro" id="IPR024134">
    <property type="entry name" value="SOD_Cu/Zn_/chaperone"/>
</dbReference>
<comment type="function">
    <text evidence="2">Destroys radicals which are normally produced within the cells and which are toxic to biological systems.</text>
</comment>
<accession>A0A2R4WRB5</accession>
<feature type="signal peptide" evidence="3">
    <location>
        <begin position="1"/>
        <end position="20"/>
    </location>
</feature>
<dbReference type="InterPro" id="IPR018152">
    <property type="entry name" value="SOD_Cu/Zn_BS"/>
</dbReference>
<dbReference type="EC" id="1.15.1.1" evidence="2"/>
<name>A0A2R4WRB5_9HYPH</name>
<dbReference type="OrthoDB" id="5431326at2"/>
<dbReference type="EMBL" id="CP028843">
    <property type="protein sequence ID" value="AWB24055.1"/>
    <property type="molecule type" value="Genomic_DNA"/>
</dbReference>
<dbReference type="SUPFAM" id="SSF49329">
    <property type="entry name" value="Cu,Zn superoxide dismutase-like"/>
    <property type="match status" value="1"/>
</dbReference>
<evidence type="ECO:0000313" key="5">
    <source>
        <dbReference type="EMBL" id="AWB24055.1"/>
    </source>
</evidence>
<dbReference type="GO" id="GO:0005507">
    <property type="term" value="F:copper ion binding"/>
    <property type="evidence" value="ECO:0007669"/>
    <property type="project" value="InterPro"/>
</dbReference>
<dbReference type="GO" id="GO:0004784">
    <property type="term" value="F:superoxide dismutase activity"/>
    <property type="evidence" value="ECO:0007669"/>
    <property type="project" value="UniProtKB-EC"/>
</dbReference>